<proteinExistence type="inferred from homology"/>
<dbReference type="PANTHER" id="PTHR11802">
    <property type="entry name" value="SERINE PROTEASE FAMILY S10 SERINE CARBOXYPEPTIDASE"/>
    <property type="match status" value="1"/>
</dbReference>
<dbReference type="EC" id="3.4.16.-" evidence="2"/>
<dbReference type="Ensembl" id="ENSPMAT00000002185.1">
    <property type="protein sequence ID" value="ENSPMAP00000002174.1"/>
    <property type="gene ID" value="ENSPMAG00000001965.1"/>
</dbReference>
<keyword evidence="2" id="KW-0378">Hydrolase</keyword>
<organism evidence="3">
    <name type="scientific">Petromyzon marinus</name>
    <name type="common">Sea lamprey</name>
    <dbReference type="NCBI Taxonomy" id="7757"/>
    <lineage>
        <taxon>Eukaryota</taxon>
        <taxon>Metazoa</taxon>
        <taxon>Chordata</taxon>
        <taxon>Craniata</taxon>
        <taxon>Vertebrata</taxon>
        <taxon>Cyclostomata</taxon>
        <taxon>Hyperoartia</taxon>
        <taxon>Petromyzontiformes</taxon>
        <taxon>Petromyzontidae</taxon>
        <taxon>Petromyzon</taxon>
    </lineage>
</organism>
<dbReference type="PROSITE" id="PS00131">
    <property type="entry name" value="CARBOXYPEPT_SER_SER"/>
    <property type="match status" value="1"/>
</dbReference>
<feature type="signal peptide" evidence="2">
    <location>
        <begin position="1"/>
        <end position="24"/>
    </location>
</feature>
<dbReference type="MEROPS" id="S10.002"/>
<dbReference type="HOGENOM" id="CLU_008523_13_3_1"/>
<dbReference type="PANTHER" id="PTHR11802:SF502">
    <property type="entry name" value="LYSOSOMAL PROTECTIVE PROTEIN"/>
    <property type="match status" value="1"/>
</dbReference>
<dbReference type="STRING" id="7757.ENSPMAP00000002174"/>
<comment type="similarity">
    <text evidence="1 2">Belongs to the peptidase S10 family.</text>
</comment>
<dbReference type="InterPro" id="IPR018202">
    <property type="entry name" value="Ser_caboxypep_ser_AS"/>
</dbReference>
<feature type="chain" id="PRO_5006530310" description="Carboxypeptidase" evidence="2">
    <location>
        <begin position="25"/>
        <end position="473"/>
    </location>
</feature>
<dbReference type="SUPFAM" id="SSF53474">
    <property type="entry name" value="alpha/beta-Hydrolases"/>
    <property type="match status" value="1"/>
</dbReference>
<name>S4RAE3_PETMA</name>
<dbReference type="InterPro" id="IPR001563">
    <property type="entry name" value="Peptidase_S10"/>
</dbReference>
<keyword evidence="2" id="KW-0121">Carboxypeptidase</keyword>
<dbReference type="GeneTree" id="ENSGT00880000138014"/>
<dbReference type="OMA" id="GDWMKPF"/>
<dbReference type="AlphaFoldDB" id="S4RAE3"/>
<evidence type="ECO:0000256" key="1">
    <source>
        <dbReference type="ARBA" id="ARBA00009431"/>
    </source>
</evidence>
<accession>S4RAE3</accession>
<dbReference type="GO" id="GO:0004185">
    <property type="term" value="F:serine-type carboxypeptidase activity"/>
    <property type="evidence" value="ECO:0007669"/>
    <property type="project" value="UniProtKB-UniRule"/>
</dbReference>
<evidence type="ECO:0000256" key="2">
    <source>
        <dbReference type="RuleBase" id="RU361156"/>
    </source>
</evidence>
<sequence length="473" mass="52883">SAAKAMTMLLLLLLLGGAGVLVLAAPVEDEISYLPGLAKQPAFRHYSGYLDASGTKRLHYWFVESQGNPSKDPLVLWMNGGPGCSSLEGIITENGPYLVQSDGIHLEYNPYSWNMISSVLYLEAPAGVGFSYSADKNYTTSDDQVSMDNYLALKNFFAKFPEWSKHDLYLTGESYAGFYLPALAMRIMEDPSINLKGLAIGNGLSSIAMNDNSAIYFAYYHGIFGADLWALLQQYCCSQGKCDFSSSESKQCNDAVQQAARHIFQGGLDPYNLYAPCAGGVRAPRQNGSKPLGADPRRSFVFRKHGLRLHQRVMEHGGLNSDSPCTNTSTMASYLNSPLVRKALHIPAVLPPWEDCSDFVNRHFVWQYEDMRKQHLRLLGSLKYRILFYNGDVDMVCNFLGEEWFVESLQQKVTVERRPWLYKDGGSNQIGGFIKEFQNLAFLTVRGAGHMSPKDKPLQVFTAFSHFLHNQPY</sequence>
<dbReference type="GO" id="GO:0006508">
    <property type="term" value="P:proteolysis"/>
    <property type="evidence" value="ECO:0007669"/>
    <property type="project" value="UniProtKB-KW"/>
</dbReference>
<keyword evidence="2" id="KW-0645">Protease</keyword>
<dbReference type="PRINTS" id="PR00724">
    <property type="entry name" value="CRBOXYPTASEC"/>
</dbReference>
<dbReference type="Pfam" id="PF00450">
    <property type="entry name" value="Peptidase_S10"/>
    <property type="match status" value="1"/>
</dbReference>
<dbReference type="FunFam" id="3.40.50.1820:FF:000055">
    <property type="entry name" value="Carboxypeptidase"/>
    <property type="match status" value="1"/>
</dbReference>
<protein>
    <recommendedName>
        <fullName evidence="2">Carboxypeptidase</fullName>
        <ecNumber evidence="2">3.4.16.-</ecNumber>
    </recommendedName>
</protein>
<dbReference type="Gene3D" id="3.40.50.1820">
    <property type="entry name" value="alpha/beta hydrolase"/>
    <property type="match status" value="1"/>
</dbReference>
<dbReference type="InterPro" id="IPR029058">
    <property type="entry name" value="AB_hydrolase_fold"/>
</dbReference>
<keyword evidence="2" id="KW-0732">Signal</keyword>
<reference evidence="3" key="2">
    <citation type="submission" date="2025-09" db="UniProtKB">
        <authorList>
            <consortium name="Ensembl"/>
        </authorList>
    </citation>
    <scope>IDENTIFICATION</scope>
</reference>
<reference evidence="3" key="1">
    <citation type="submission" date="2025-08" db="UniProtKB">
        <authorList>
            <consortium name="Ensembl"/>
        </authorList>
    </citation>
    <scope>IDENTIFICATION</scope>
</reference>
<evidence type="ECO:0000313" key="3">
    <source>
        <dbReference type="Ensembl" id="ENSPMAP00000002174.1"/>
    </source>
</evidence>